<feature type="region of interest" description="Disordered" evidence="4">
    <location>
        <begin position="107"/>
        <end position="127"/>
    </location>
</feature>
<comment type="caution">
    <text evidence="6">The sequence shown here is derived from an EMBL/GenBank/DDBJ whole genome shotgun (WGS) entry which is preliminary data.</text>
</comment>
<evidence type="ECO:0000313" key="6">
    <source>
        <dbReference type="EMBL" id="CAF1050358.1"/>
    </source>
</evidence>
<evidence type="ECO:0000256" key="4">
    <source>
        <dbReference type="SAM" id="MobiDB-lite"/>
    </source>
</evidence>
<dbReference type="PANTHER" id="PTHR24329">
    <property type="entry name" value="HOMEOBOX PROTEIN ARISTALESS"/>
    <property type="match status" value="1"/>
</dbReference>
<dbReference type="Proteomes" id="UP000663852">
    <property type="component" value="Unassembled WGS sequence"/>
</dbReference>
<evidence type="ECO:0000313" key="7">
    <source>
        <dbReference type="Proteomes" id="UP000663852"/>
    </source>
</evidence>
<dbReference type="InterPro" id="IPR001356">
    <property type="entry name" value="HD"/>
</dbReference>
<dbReference type="Pfam" id="PF00046">
    <property type="entry name" value="Homeodomain"/>
    <property type="match status" value="1"/>
</dbReference>
<feature type="compositionally biased region" description="Basic and acidic residues" evidence="4">
    <location>
        <begin position="1"/>
        <end position="10"/>
    </location>
</feature>
<organism evidence="6 7">
    <name type="scientific">Adineta ricciae</name>
    <name type="common">Rotifer</name>
    <dbReference type="NCBI Taxonomy" id="249248"/>
    <lineage>
        <taxon>Eukaryota</taxon>
        <taxon>Metazoa</taxon>
        <taxon>Spiralia</taxon>
        <taxon>Gnathifera</taxon>
        <taxon>Rotifera</taxon>
        <taxon>Eurotatoria</taxon>
        <taxon>Bdelloidea</taxon>
        <taxon>Adinetida</taxon>
        <taxon>Adinetidae</taxon>
        <taxon>Adineta</taxon>
    </lineage>
</organism>
<feature type="region of interest" description="Disordered" evidence="4">
    <location>
        <begin position="1"/>
        <end position="45"/>
    </location>
</feature>
<reference evidence="6" key="1">
    <citation type="submission" date="2021-02" db="EMBL/GenBank/DDBJ databases">
        <authorList>
            <person name="Nowell W R."/>
        </authorList>
    </citation>
    <scope>NUCLEOTIDE SEQUENCE</scope>
</reference>
<protein>
    <recommendedName>
        <fullName evidence="5">Homeobox domain-containing protein</fullName>
    </recommendedName>
</protein>
<evidence type="ECO:0000256" key="2">
    <source>
        <dbReference type="PROSITE-ProRule" id="PRU00108"/>
    </source>
</evidence>
<name>A0A814KJH6_ADIRI</name>
<dbReference type="SMART" id="SM00389">
    <property type="entry name" value="HOX"/>
    <property type="match status" value="1"/>
</dbReference>
<dbReference type="InterPro" id="IPR050649">
    <property type="entry name" value="Paired_Homeobox_TFs"/>
</dbReference>
<feature type="domain" description="Homeobox" evidence="5">
    <location>
        <begin position="46"/>
        <end position="106"/>
    </location>
</feature>
<feature type="DNA-binding region" description="Homeobox" evidence="2">
    <location>
        <begin position="48"/>
        <end position="107"/>
    </location>
</feature>
<keyword evidence="2 3" id="KW-0238">DNA-binding</keyword>
<comment type="subcellular location">
    <subcellularLocation>
        <location evidence="1 2 3">Nucleus</location>
    </subcellularLocation>
</comment>
<feature type="compositionally biased region" description="Polar residues" evidence="4">
    <location>
        <begin position="25"/>
        <end position="38"/>
    </location>
</feature>
<proteinExistence type="predicted"/>
<gene>
    <name evidence="6" type="ORF">EDS130_LOCUS17396</name>
</gene>
<dbReference type="Gene3D" id="1.10.10.60">
    <property type="entry name" value="Homeodomain-like"/>
    <property type="match status" value="1"/>
</dbReference>
<dbReference type="GO" id="GO:0000977">
    <property type="term" value="F:RNA polymerase II transcription regulatory region sequence-specific DNA binding"/>
    <property type="evidence" value="ECO:0007669"/>
    <property type="project" value="TreeGrafter"/>
</dbReference>
<sequence>MKTMSAEKQRQQQSPYDYSVKRLLSQDTGSSSTEQSSVLLCPPPKNRARRARTYFDDRSIQILEHAFLQEQYPDIHRREQLSNEIGTSEARVQVWFQNKRSRCRKRLVTKTSTSENEMENDETYSKSIHETSFEDLHSRTPMRSIPTANVLPFTPSPIQSVLATHFPFFLQHFY</sequence>
<dbReference type="PROSITE" id="PS50071">
    <property type="entry name" value="HOMEOBOX_2"/>
    <property type="match status" value="1"/>
</dbReference>
<dbReference type="InterPro" id="IPR009057">
    <property type="entry name" value="Homeodomain-like_sf"/>
</dbReference>
<dbReference type="GO" id="GO:0000981">
    <property type="term" value="F:DNA-binding transcription factor activity, RNA polymerase II-specific"/>
    <property type="evidence" value="ECO:0007669"/>
    <property type="project" value="TreeGrafter"/>
</dbReference>
<keyword evidence="2 3" id="KW-0539">Nucleus</keyword>
<dbReference type="GO" id="GO:0005634">
    <property type="term" value="C:nucleus"/>
    <property type="evidence" value="ECO:0007669"/>
    <property type="project" value="UniProtKB-SubCell"/>
</dbReference>
<dbReference type="SUPFAM" id="SSF46689">
    <property type="entry name" value="Homeodomain-like"/>
    <property type="match status" value="1"/>
</dbReference>
<accession>A0A814KJH6</accession>
<keyword evidence="2 3" id="KW-0371">Homeobox</keyword>
<evidence type="ECO:0000259" key="5">
    <source>
        <dbReference type="PROSITE" id="PS50071"/>
    </source>
</evidence>
<dbReference type="EMBL" id="CAJNOJ010000078">
    <property type="protein sequence ID" value="CAF1050358.1"/>
    <property type="molecule type" value="Genomic_DNA"/>
</dbReference>
<dbReference type="AlphaFoldDB" id="A0A814KJH6"/>
<evidence type="ECO:0000256" key="1">
    <source>
        <dbReference type="ARBA" id="ARBA00004123"/>
    </source>
</evidence>
<dbReference type="OrthoDB" id="3225452at2759"/>
<evidence type="ECO:0000256" key="3">
    <source>
        <dbReference type="RuleBase" id="RU000682"/>
    </source>
</evidence>
<dbReference type="PANTHER" id="PTHR24329:SF543">
    <property type="entry name" value="FI01017P-RELATED"/>
    <property type="match status" value="1"/>
</dbReference>
<dbReference type="CDD" id="cd00086">
    <property type="entry name" value="homeodomain"/>
    <property type="match status" value="1"/>
</dbReference>